<reference evidence="1" key="1">
    <citation type="submission" date="2020-02" db="EMBL/GenBank/DDBJ databases">
        <authorList>
            <person name="Meier V. D."/>
        </authorList>
    </citation>
    <scope>NUCLEOTIDE SEQUENCE</scope>
    <source>
        <strain evidence="1">AVDCRST_MAG74</strain>
    </source>
</reference>
<proteinExistence type="predicted"/>
<dbReference type="InterPro" id="IPR011335">
    <property type="entry name" value="Restrct_endonuc-II-like"/>
</dbReference>
<dbReference type="SUPFAM" id="SSF52980">
    <property type="entry name" value="Restriction endonuclease-like"/>
    <property type="match status" value="1"/>
</dbReference>
<sequence length="152" mass="17577">MLHDFQLAGRKVRLWQRNGESYEHILMKALGYAMFARQYPTLEIETKVGLRYKPDLVARDASGEFLFWGEAGANTLRKTAWLLKHTRTRTLALFKVGQNANQLIAQLREEIPAKYRPRGRLILINFVAEIVSLTAAKQIEKVSKDWFSETKI</sequence>
<dbReference type="AlphaFoldDB" id="A0A6J4N7S1"/>
<dbReference type="InterPro" id="IPR038590">
    <property type="entry name" value="YaeQ_sf"/>
</dbReference>
<dbReference type="Gene3D" id="3.10.640.10">
    <property type="entry name" value="Restriction endonuclease-like alpha-beta roll domain"/>
    <property type="match status" value="1"/>
</dbReference>
<evidence type="ECO:0000313" key="1">
    <source>
        <dbReference type="EMBL" id="CAA9376536.1"/>
    </source>
</evidence>
<name>A0A6J4N7S1_9BACT</name>
<organism evidence="1">
    <name type="scientific">uncultured Pyrinomonadaceae bacterium</name>
    <dbReference type="NCBI Taxonomy" id="2283094"/>
    <lineage>
        <taxon>Bacteria</taxon>
        <taxon>Pseudomonadati</taxon>
        <taxon>Acidobacteriota</taxon>
        <taxon>Blastocatellia</taxon>
        <taxon>Blastocatellales</taxon>
        <taxon>Pyrinomonadaceae</taxon>
        <taxon>environmental samples</taxon>
    </lineage>
</organism>
<protein>
    <submittedName>
        <fullName evidence="1">Uncharacterized protein</fullName>
    </submittedName>
</protein>
<dbReference type="EMBL" id="CADCUR010000004">
    <property type="protein sequence ID" value="CAA9376536.1"/>
    <property type="molecule type" value="Genomic_DNA"/>
</dbReference>
<gene>
    <name evidence="1" type="ORF">AVDCRST_MAG74-21</name>
</gene>
<accession>A0A6J4N7S1</accession>